<evidence type="ECO:0000256" key="1">
    <source>
        <dbReference type="ARBA" id="ARBA00012524"/>
    </source>
</evidence>
<dbReference type="GO" id="GO:0016829">
    <property type="term" value="F:lyase activity"/>
    <property type="evidence" value="ECO:0007669"/>
    <property type="project" value="UniProtKB-KW"/>
</dbReference>
<organism evidence="5">
    <name type="scientific">Geobacter sp. (strain M21)</name>
    <dbReference type="NCBI Taxonomy" id="443144"/>
    <lineage>
        <taxon>Bacteria</taxon>
        <taxon>Pseudomonadati</taxon>
        <taxon>Thermodesulfobacteriota</taxon>
        <taxon>Desulfuromonadia</taxon>
        <taxon>Geobacterales</taxon>
        <taxon>Geobacteraceae</taxon>
        <taxon>Geobacter</taxon>
    </lineage>
</organism>
<dbReference type="AlphaFoldDB" id="C6E8G8"/>
<dbReference type="eggNOG" id="COG3697">
    <property type="taxonomic scope" value="Bacteria"/>
</dbReference>
<dbReference type="Pfam" id="PF03802">
    <property type="entry name" value="CitX"/>
    <property type="match status" value="1"/>
</dbReference>
<reference evidence="5" key="1">
    <citation type="submission" date="2009-07" db="EMBL/GenBank/DDBJ databases">
        <title>Complete sequence of Geobacter sp. M21.</title>
        <authorList>
            <consortium name="US DOE Joint Genome Institute"/>
            <person name="Lucas S."/>
            <person name="Copeland A."/>
            <person name="Lapidus A."/>
            <person name="Glavina del Rio T."/>
            <person name="Dalin E."/>
            <person name="Tice H."/>
            <person name="Bruce D."/>
            <person name="Goodwin L."/>
            <person name="Pitluck S."/>
            <person name="Saunders E."/>
            <person name="Brettin T."/>
            <person name="Detter J.C."/>
            <person name="Han C."/>
            <person name="Larimer F."/>
            <person name="Land M."/>
            <person name="Hauser L."/>
            <person name="Kyrpides N."/>
            <person name="Ovchinnikova G."/>
            <person name="Lovley D."/>
        </authorList>
    </citation>
    <scope>NUCLEOTIDE SEQUENCE [LARGE SCALE GENOMIC DNA]</scope>
    <source>
        <strain evidence="5">M21</strain>
    </source>
</reference>
<dbReference type="HOGENOM" id="CLU_104529_1_0_7"/>
<accession>C6E8G8</accession>
<evidence type="ECO:0000256" key="4">
    <source>
        <dbReference type="ARBA" id="ARBA00048574"/>
    </source>
</evidence>
<evidence type="ECO:0000313" key="5">
    <source>
        <dbReference type="EMBL" id="ACT19959.1"/>
    </source>
</evidence>
<dbReference type="KEGG" id="gem:GM21_3942"/>
<evidence type="ECO:0000256" key="2">
    <source>
        <dbReference type="ARBA" id="ARBA00022679"/>
    </source>
</evidence>
<dbReference type="InterPro" id="IPR005551">
    <property type="entry name" value="CitX"/>
</dbReference>
<keyword evidence="2 5" id="KW-0808">Transferase</keyword>
<keyword evidence="3" id="KW-0548">Nucleotidyltransferase</keyword>
<dbReference type="GO" id="GO:0050519">
    <property type="term" value="F:holo-citrate lyase synthase activity"/>
    <property type="evidence" value="ECO:0007669"/>
    <property type="project" value="UniProtKB-EC"/>
</dbReference>
<evidence type="ECO:0000256" key="3">
    <source>
        <dbReference type="ARBA" id="ARBA00022695"/>
    </source>
</evidence>
<sequence>MSLDALRNSLLEARECRQALLDGMFPTPFPATVMLSLNLPGTEKTGERAERLFQWGEKALLGALKTAAAVRECDDLGPFAIYRTRLPSKQVKRLGISLESRHPAGRLLDLDIYDHAGRPVSRAELDIAPRTCLICPAPALACIHAGRHASEELMLRARRIIDAL</sequence>
<protein>
    <recommendedName>
        <fullName evidence="1">citrate lyase holo-[acyl-carrier protein] synthase</fullName>
        <ecNumber evidence="1">2.7.7.61</ecNumber>
    </recommendedName>
</protein>
<dbReference type="GO" id="GO:0051191">
    <property type="term" value="P:prosthetic group biosynthetic process"/>
    <property type="evidence" value="ECO:0007669"/>
    <property type="project" value="InterPro"/>
</dbReference>
<dbReference type="OrthoDB" id="3196716at2"/>
<dbReference type="STRING" id="443144.GM21_3942"/>
<comment type="catalytic activity">
    <reaction evidence="4">
        <text>apo-[citrate lyase ACP] + 2'-(5''-triphospho-alpha-D-ribosyl)-3'-dephospho-CoA = holo-[citrate lyase ACP] + diphosphate</text>
        <dbReference type="Rhea" id="RHEA:16333"/>
        <dbReference type="Rhea" id="RHEA-COMP:10157"/>
        <dbReference type="Rhea" id="RHEA-COMP:10158"/>
        <dbReference type="ChEBI" id="CHEBI:29999"/>
        <dbReference type="ChEBI" id="CHEBI:33019"/>
        <dbReference type="ChEBI" id="CHEBI:61378"/>
        <dbReference type="ChEBI" id="CHEBI:82683"/>
        <dbReference type="EC" id="2.7.7.61"/>
    </reaction>
</comment>
<gene>
    <name evidence="5" type="ordered locus">GM21_3942</name>
</gene>
<proteinExistence type="predicted"/>
<name>C6E8G8_GEOSM</name>
<dbReference type="EMBL" id="CP001661">
    <property type="protein sequence ID" value="ACT19959.1"/>
    <property type="molecule type" value="Genomic_DNA"/>
</dbReference>
<keyword evidence="5" id="KW-0456">Lyase</keyword>
<dbReference type="EC" id="2.7.7.61" evidence="1"/>